<comment type="caution">
    <text evidence="1">The sequence shown here is derived from an EMBL/GenBank/DDBJ whole genome shotgun (WGS) entry which is preliminary data.</text>
</comment>
<evidence type="ECO:0000313" key="2">
    <source>
        <dbReference type="Proteomes" id="UP001595453"/>
    </source>
</evidence>
<dbReference type="EMBL" id="JBHRSD010000002">
    <property type="protein sequence ID" value="MFC3031442.1"/>
    <property type="molecule type" value="Genomic_DNA"/>
</dbReference>
<keyword evidence="2" id="KW-1185">Reference proteome</keyword>
<feature type="non-terminal residue" evidence="1">
    <location>
        <position position="1"/>
    </location>
</feature>
<name>A0ABV7CFR8_9GAMM</name>
<dbReference type="Proteomes" id="UP001595453">
    <property type="component" value="Unassembled WGS sequence"/>
</dbReference>
<dbReference type="RefSeq" id="WP_377120671.1">
    <property type="nucleotide sequence ID" value="NZ_JBHRSD010000002.1"/>
</dbReference>
<accession>A0ABV7CFR8</accession>
<proteinExistence type="predicted"/>
<reference evidence="2" key="1">
    <citation type="journal article" date="2019" name="Int. J. Syst. Evol. Microbiol.">
        <title>The Global Catalogue of Microorganisms (GCM) 10K type strain sequencing project: providing services to taxonomists for standard genome sequencing and annotation.</title>
        <authorList>
            <consortium name="The Broad Institute Genomics Platform"/>
            <consortium name="The Broad Institute Genome Sequencing Center for Infectious Disease"/>
            <person name="Wu L."/>
            <person name="Ma J."/>
        </authorList>
    </citation>
    <scope>NUCLEOTIDE SEQUENCE [LARGE SCALE GENOMIC DNA]</scope>
    <source>
        <strain evidence="2">KCTC 42730</strain>
    </source>
</reference>
<gene>
    <name evidence="1" type="ORF">ACFOEE_02740</name>
</gene>
<protein>
    <submittedName>
        <fullName evidence="1">Uncharacterized protein</fullName>
    </submittedName>
</protein>
<evidence type="ECO:0000313" key="1">
    <source>
        <dbReference type="EMBL" id="MFC3031442.1"/>
    </source>
</evidence>
<organism evidence="1 2">
    <name type="scientific">Pseudoalteromonas fenneropenaei</name>
    <dbReference type="NCBI Taxonomy" id="1737459"/>
    <lineage>
        <taxon>Bacteria</taxon>
        <taxon>Pseudomonadati</taxon>
        <taxon>Pseudomonadota</taxon>
        <taxon>Gammaproteobacteria</taxon>
        <taxon>Alteromonadales</taxon>
        <taxon>Pseudoalteromonadaceae</taxon>
        <taxon>Pseudoalteromonas</taxon>
    </lineage>
</organism>
<sequence>STRDYVTQTTCPINTKMLTVLFNFGAEFMELENDIVITGKVVGYKGDNSLIKGVISNEHSLDPIKVELIRKQFQIVGDISLIPMLETELFGYFNNNHSEALIIPSMWESGGTEKTILRLKKLRERFDLHVSSNLNKIFDQSSTKFLISPLVNEAEGLKIQAHEYALHELGHISNNSLLKKYKQGVFSNLSCQAIEELRADLIGWAIAHNVFDSAYCVDIFLSTLCLRLGYDYHRFDNDLNPHSLCGEMYIQFLKHKKVIKKENGKYKFCDISFDFMELFDELINWAIESSINVDSYEYGLDKKILKKIGAWYE</sequence>